<organism evidence="1 2">
    <name type="scientific">Anopheles quadriannulatus</name>
    <name type="common">Mosquito</name>
    <dbReference type="NCBI Taxonomy" id="34691"/>
    <lineage>
        <taxon>Eukaryota</taxon>
        <taxon>Metazoa</taxon>
        <taxon>Ecdysozoa</taxon>
        <taxon>Arthropoda</taxon>
        <taxon>Hexapoda</taxon>
        <taxon>Insecta</taxon>
        <taxon>Pterygota</taxon>
        <taxon>Neoptera</taxon>
        <taxon>Endopterygota</taxon>
        <taxon>Diptera</taxon>
        <taxon>Nematocera</taxon>
        <taxon>Culicoidea</taxon>
        <taxon>Culicidae</taxon>
        <taxon>Anophelinae</taxon>
        <taxon>Anopheles</taxon>
    </lineage>
</organism>
<dbReference type="AlphaFoldDB" id="A0A182XSR0"/>
<name>A0A182XSR0_ANOQN</name>
<reference evidence="1" key="1">
    <citation type="submission" date="2020-05" db="UniProtKB">
        <authorList>
            <consortium name="EnsemblMetazoa"/>
        </authorList>
    </citation>
    <scope>IDENTIFICATION</scope>
    <source>
        <strain evidence="1">SANGQUA</strain>
    </source>
</reference>
<proteinExistence type="predicted"/>
<dbReference type="VEuPathDB" id="VectorBase:AQUA014867"/>
<keyword evidence="2" id="KW-1185">Reference proteome</keyword>
<protein>
    <submittedName>
        <fullName evidence="1">Uncharacterized protein</fullName>
    </submittedName>
</protein>
<accession>A0A182XSR0</accession>
<sequence>SPWTWTSFFQTHPEPQLVEPFGVRPVQCLCIPSRPTECASVCCLFPTASDGDCECECKGPPRVLALHWCVRVHVKEFQTILV</sequence>
<dbReference type="Proteomes" id="UP000076407">
    <property type="component" value="Unassembled WGS sequence"/>
</dbReference>
<dbReference type="EnsemblMetazoa" id="AQUA014867-RA">
    <property type="protein sequence ID" value="AQUA014867-PA"/>
    <property type="gene ID" value="AQUA014867"/>
</dbReference>
<evidence type="ECO:0000313" key="1">
    <source>
        <dbReference type="EnsemblMetazoa" id="AQUA014867-PA"/>
    </source>
</evidence>
<evidence type="ECO:0000313" key="2">
    <source>
        <dbReference type="Proteomes" id="UP000076407"/>
    </source>
</evidence>